<proteinExistence type="predicted"/>
<protein>
    <recommendedName>
        <fullName evidence="3">Peptidase M20 dimerisation domain-containing protein</fullName>
    </recommendedName>
</protein>
<dbReference type="STRING" id="994484.PSEBR_m736"/>
<dbReference type="Gene3D" id="3.40.630.10">
    <property type="entry name" value="Zn peptidases"/>
    <property type="match status" value="1"/>
</dbReference>
<dbReference type="Proteomes" id="UP000006692">
    <property type="component" value="Chromosome"/>
</dbReference>
<name>F2KGF8_PSEBN</name>
<reference evidence="1 2" key="1">
    <citation type="journal article" date="2011" name="J. Bacteriol.">
        <title>Complete genome sequence of a beneficial plant root-associated bacterium, Pseudomonas brassicacearum.</title>
        <authorList>
            <person name="Ortet P."/>
            <person name="Barakat M."/>
            <person name="Lalaouna D."/>
            <person name="Fochesato S."/>
            <person name="Barbe V."/>
            <person name="Vacherie B."/>
            <person name="Santaella C."/>
            <person name="Heulin T."/>
            <person name="Achouak W."/>
        </authorList>
    </citation>
    <scope>NUCLEOTIDE SEQUENCE [LARGE SCALE GENOMIC DNA]</scope>
    <source>
        <strain evidence="1 2">NFM421</strain>
    </source>
</reference>
<dbReference type="EMBL" id="CP002585">
    <property type="protein sequence ID" value="AEA68417.1"/>
    <property type="molecule type" value="Genomic_DNA"/>
</dbReference>
<gene>
    <name evidence="1" type="ORF">PSEBR_m736</name>
</gene>
<dbReference type="KEGG" id="pba:PSEBR_m736"/>
<dbReference type="Gene3D" id="3.30.70.360">
    <property type="match status" value="1"/>
</dbReference>
<evidence type="ECO:0000313" key="1">
    <source>
        <dbReference type="EMBL" id="AEA68417.1"/>
    </source>
</evidence>
<dbReference type="HOGENOM" id="CLU_1717183_0_0_6"/>
<reference key="2">
    <citation type="submission" date="2011-03" db="EMBL/GenBank/DDBJ databases">
        <title>Complete Genome Sequence of a beneficial plant roots-associated bacterium Pseudomonas brassicacearum.</title>
        <authorList>
            <person name="Ortet P."/>
            <person name="Barakat M."/>
            <person name="Lalaouna D."/>
            <person name="Fochesato S."/>
            <person name="Barbe V."/>
            <person name="Santaella C."/>
            <person name="Heulin T."/>
            <person name="Achouak W."/>
        </authorList>
    </citation>
    <scope>NUCLEOTIDE SEQUENCE</scope>
    <source>
        <strain>NFM421</strain>
    </source>
</reference>
<dbReference type="SUPFAM" id="SSF53187">
    <property type="entry name" value="Zn-dependent exopeptidases"/>
    <property type="match status" value="1"/>
</dbReference>
<evidence type="ECO:0000313" key="2">
    <source>
        <dbReference type="Proteomes" id="UP000006692"/>
    </source>
</evidence>
<dbReference type="AlphaFoldDB" id="F2KGF8"/>
<organism evidence="1 2">
    <name type="scientific">Pseudomonas brassicacearum (strain NFM421)</name>
    <dbReference type="NCBI Taxonomy" id="994484"/>
    <lineage>
        <taxon>Bacteria</taxon>
        <taxon>Pseudomonadati</taxon>
        <taxon>Pseudomonadota</taxon>
        <taxon>Gammaproteobacteria</taxon>
        <taxon>Pseudomonadales</taxon>
        <taxon>Pseudomonadaceae</taxon>
        <taxon>Pseudomonas</taxon>
    </lineage>
</organism>
<accession>F2KGF8</accession>
<evidence type="ECO:0008006" key="3">
    <source>
        <dbReference type="Google" id="ProtNLM"/>
    </source>
</evidence>
<sequence>MRFVVGTAHESIKTILREHLDNHGFGGVGIHMADSSAATRLNPNDPWVDFAVASISRSVGRAPVVLPNIGGSIPNDMFAHSLGLPTLWIPHAYAACAQHAPDEHLLTGIVQEGLRIMAGLWWDLGTLEFTSRTHGITT</sequence>